<protein>
    <submittedName>
        <fullName evidence="2">Glycosyltransferase</fullName>
    </submittedName>
</protein>
<reference evidence="3" key="1">
    <citation type="submission" date="2023-07" db="EMBL/GenBank/DDBJ databases">
        <title>Novel species isolated from saline lakes on Tibetan Plateau.</title>
        <authorList>
            <person name="Lu H."/>
        </authorList>
    </citation>
    <scope>NUCLEOTIDE SEQUENCE [LARGE SCALE GENOMIC DNA]</scope>
    <source>
        <strain evidence="3">CAK8W</strain>
    </source>
</reference>
<evidence type="ECO:0000313" key="3">
    <source>
        <dbReference type="Proteomes" id="UP001199314"/>
    </source>
</evidence>
<gene>
    <name evidence="2" type="ORF">LB452_11315</name>
</gene>
<dbReference type="Pfam" id="PF04101">
    <property type="entry name" value="Glyco_tran_28_C"/>
    <property type="match status" value="1"/>
</dbReference>
<proteinExistence type="predicted"/>
<name>A0ABS7XKL2_9FLAO</name>
<accession>A0ABS7XKL2</accession>
<evidence type="ECO:0000313" key="2">
    <source>
        <dbReference type="EMBL" id="MBZ9779510.1"/>
    </source>
</evidence>
<feature type="domain" description="Glycosyl transferase family 28 C-terminal" evidence="1">
    <location>
        <begin position="256"/>
        <end position="327"/>
    </location>
</feature>
<dbReference type="SUPFAM" id="SSF53756">
    <property type="entry name" value="UDP-Glycosyltransferase/glycogen phosphorylase"/>
    <property type="match status" value="1"/>
</dbReference>
<dbReference type="EMBL" id="JAIQZE010000013">
    <property type="protein sequence ID" value="MBZ9779510.1"/>
    <property type="molecule type" value="Genomic_DNA"/>
</dbReference>
<dbReference type="InterPro" id="IPR007235">
    <property type="entry name" value="Glyco_trans_28_C"/>
</dbReference>
<dbReference type="PANTHER" id="PTHR21015">
    <property type="entry name" value="UDP-N-ACETYLGLUCOSAMINE--N-ACETYLMURAMYL-(PENTAPEPTIDE) PYROPHOSPHORYL-UNDECAPRENOL N-ACETYLGLUCOSAMINE TRANSFERASE 1"/>
    <property type="match status" value="1"/>
</dbReference>
<organism evidence="2 3">
    <name type="scientific">Psychroflexus longus</name>
    <dbReference type="NCBI Taxonomy" id="2873596"/>
    <lineage>
        <taxon>Bacteria</taxon>
        <taxon>Pseudomonadati</taxon>
        <taxon>Bacteroidota</taxon>
        <taxon>Flavobacteriia</taxon>
        <taxon>Flavobacteriales</taxon>
        <taxon>Flavobacteriaceae</taxon>
        <taxon>Psychroflexus</taxon>
    </lineage>
</organism>
<dbReference type="Proteomes" id="UP001199314">
    <property type="component" value="Unassembled WGS sequence"/>
</dbReference>
<comment type="caution">
    <text evidence="2">The sequence shown here is derived from an EMBL/GenBank/DDBJ whole genome shotgun (WGS) entry which is preliminary data.</text>
</comment>
<dbReference type="RefSeq" id="WP_224461848.1">
    <property type="nucleotide sequence ID" value="NZ_JAIQZE010000013.1"/>
</dbReference>
<sequence length="353" mass="40064">MDFPNHVLVSPLNWGLGHASRCVPVIRYFLKQGSKVSIASDGNALQLLKDEFPDLDVLELNSSNVTYSTFGFFFYLKLILQGFGLQKRALKDEKLVKAFVKKHKVDLIVADHRFGTFSENVKSVIICHQLQFKAGLFSYSSSHFNAKSLNRFSEVWVPDTDTSPSLSGVLSQYHKVKAPVKTIGILSRFSKLELGEDIDYIAVISGPEPLRTQFEKKLIQAFSNLKSKTCVIVRGVYDREKLKDLPHLKFYNHLNSEELNSLVCRAKVVICRSGYSSVMDMACLGKKVFFVPTPHQGEQEYLAERLEHMKIAPFSSQEKFKTTDLENLKFYSGFNSEEMHQFPLPGFLETLEG</sequence>
<evidence type="ECO:0000259" key="1">
    <source>
        <dbReference type="Pfam" id="PF04101"/>
    </source>
</evidence>
<keyword evidence="3" id="KW-1185">Reference proteome</keyword>
<dbReference type="Gene3D" id="3.40.50.2000">
    <property type="entry name" value="Glycogen Phosphorylase B"/>
    <property type="match status" value="1"/>
</dbReference>
<dbReference type="PANTHER" id="PTHR21015:SF22">
    <property type="entry name" value="GLYCOSYLTRANSFERASE"/>
    <property type="match status" value="1"/>
</dbReference>